<dbReference type="EMBL" id="CM042882">
    <property type="protein sequence ID" value="KAI4383827.1"/>
    <property type="molecule type" value="Genomic_DNA"/>
</dbReference>
<dbReference type="Proteomes" id="UP001057402">
    <property type="component" value="Chromosome 3"/>
</dbReference>
<evidence type="ECO:0000313" key="2">
    <source>
        <dbReference type="Proteomes" id="UP001057402"/>
    </source>
</evidence>
<evidence type="ECO:0000313" key="1">
    <source>
        <dbReference type="EMBL" id="KAI4383827.1"/>
    </source>
</evidence>
<comment type="caution">
    <text evidence="1">The sequence shown here is derived from an EMBL/GenBank/DDBJ whole genome shotgun (WGS) entry which is preliminary data.</text>
</comment>
<proteinExistence type="predicted"/>
<organism evidence="1 2">
    <name type="scientific">Melastoma candidum</name>
    <dbReference type="NCBI Taxonomy" id="119954"/>
    <lineage>
        <taxon>Eukaryota</taxon>
        <taxon>Viridiplantae</taxon>
        <taxon>Streptophyta</taxon>
        <taxon>Embryophyta</taxon>
        <taxon>Tracheophyta</taxon>
        <taxon>Spermatophyta</taxon>
        <taxon>Magnoliopsida</taxon>
        <taxon>eudicotyledons</taxon>
        <taxon>Gunneridae</taxon>
        <taxon>Pentapetalae</taxon>
        <taxon>rosids</taxon>
        <taxon>malvids</taxon>
        <taxon>Myrtales</taxon>
        <taxon>Melastomataceae</taxon>
        <taxon>Melastomatoideae</taxon>
        <taxon>Melastomateae</taxon>
        <taxon>Melastoma</taxon>
    </lineage>
</organism>
<sequence>MQRVPTGLHRQLDDEWVIDFPKFQSSSSSPRRSVNPDTSSADCPQHHLVQTIGGRRDARRSWIKENWVHTIPLVVLLSLFILWWFSSPVEISIKQGGFAEALRMVIQTNNTADQKVELAILASLASTPMSKTSPIVWSTGQAEPPSTNRS</sequence>
<protein>
    <submittedName>
        <fullName evidence="1">Uncharacterized protein</fullName>
    </submittedName>
</protein>
<reference evidence="2" key="1">
    <citation type="journal article" date="2023" name="Front. Plant Sci.">
        <title>Chromosomal-level genome assembly of Melastoma candidum provides insights into trichome evolution.</title>
        <authorList>
            <person name="Zhong Y."/>
            <person name="Wu W."/>
            <person name="Sun C."/>
            <person name="Zou P."/>
            <person name="Liu Y."/>
            <person name="Dai S."/>
            <person name="Zhou R."/>
        </authorList>
    </citation>
    <scope>NUCLEOTIDE SEQUENCE [LARGE SCALE GENOMIC DNA]</scope>
</reference>
<keyword evidence="2" id="KW-1185">Reference proteome</keyword>
<name>A0ACB9S6N5_9MYRT</name>
<gene>
    <name evidence="1" type="ORF">MLD38_009624</name>
</gene>
<accession>A0ACB9S6N5</accession>